<dbReference type="RefSeq" id="WP_239134314.1">
    <property type="nucleotide sequence ID" value="NZ_BONZ01000084.1"/>
</dbReference>
<keyword evidence="7" id="KW-0067">ATP-binding</keyword>
<gene>
    <name evidence="11" type="ORF">Raf01_78980</name>
</gene>
<evidence type="ECO:0000259" key="10">
    <source>
        <dbReference type="SMART" id="SM00387"/>
    </source>
</evidence>
<feature type="transmembrane region" description="Helical" evidence="9">
    <location>
        <begin position="98"/>
        <end position="123"/>
    </location>
</feature>
<dbReference type="EC" id="2.7.13.3" evidence="2"/>
<keyword evidence="4" id="KW-0808">Transferase</keyword>
<dbReference type="InterPro" id="IPR050482">
    <property type="entry name" value="Sensor_HK_TwoCompSys"/>
</dbReference>
<dbReference type="GO" id="GO:0046983">
    <property type="term" value="F:protein dimerization activity"/>
    <property type="evidence" value="ECO:0007669"/>
    <property type="project" value="InterPro"/>
</dbReference>
<protein>
    <recommendedName>
        <fullName evidence="2">histidine kinase</fullName>
        <ecNumber evidence="2">2.7.13.3</ecNumber>
    </recommendedName>
</protein>
<dbReference type="SUPFAM" id="SSF55874">
    <property type="entry name" value="ATPase domain of HSP90 chaperone/DNA topoisomerase II/histidine kinase"/>
    <property type="match status" value="1"/>
</dbReference>
<evidence type="ECO:0000256" key="1">
    <source>
        <dbReference type="ARBA" id="ARBA00000085"/>
    </source>
</evidence>
<sequence>MARAARSARYLLAGGLSATVAALVLAGLVGSAVLSLVGIGVPVLAWVLRMVRSLADGQRRSAGRLLGAAIPQGAPPDSGSVVVRLRAALRDPATPRELAWLVLHAAVGLPAALCVPALCVLAVGGLSTPLFWWVAAPEAPMTFFIPITSWSRALAVPALTGFASLVALRYGIPILGSALATAYRVLLAPSAHGQLSRRVEELSATRAGALDAHAAELRRIERDLHDGVQARLVAIAIQLGVAQGQRSAAPQLADQLIERARSGVEDALEEMRHVVRGVYPPILADRGLSGAVDALAVACPVPVETRIDPMGRLLPAVESAAYFVIAEALTNIAKHSGATTASLCLEHDGARLLVRVDDNGAGGADESRGTGLSGIRRRVAALDGCVGLDSPRGGPTRLRVELPCAS</sequence>
<evidence type="ECO:0000313" key="12">
    <source>
        <dbReference type="Proteomes" id="UP000642748"/>
    </source>
</evidence>
<feature type="transmembrane region" description="Helical" evidence="9">
    <location>
        <begin position="32"/>
        <end position="51"/>
    </location>
</feature>
<keyword evidence="6 11" id="KW-0418">Kinase</keyword>
<dbReference type="GO" id="GO:0016020">
    <property type="term" value="C:membrane"/>
    <property type="evidence" value="ECO:0007669"/>
    <property type="project" value="InterPro"/>
</dbReference>
<name>A0A8J3R009_9ACTN</name>
<dbReference type="Gene3D" id="3.30.565.10">
    <property type="entry name" value="Histidine kinase-like ATPase, C-terminal domain"/>
    <property type="match status" value="1"/>
</dbReference>
<keyword evidence="9" id="KW-0472">Membrane</keyword>
<evidence type="ECO:0000256" key="9">
    <source>
        <dbReference type="SAM" id="Phobius"/>
    </source>
</evidence>
<proteinExistence type="predicted"/>
<dbReference type="CDD" id="cd16917">
    <property type="entry name" value="HATPase_UhpB-NarQ-NarX-like"/>
    <property type="match status" value="1"/>
</dbReference>
<dbReference type="PANTHER" id="PTHR24421:SF10">
    <property type="entry name" value="NITRATE_NITRITE SENSOR PROTEIN NARQ"/>
    <property type="match status" value="1"/>
</dbReference>
<keyword evidence="9" id="KW-1133">Transmembrane helix</keyword>
<dbReference type="InterPro" id="IPR003594">
    <property type="entry name" value="HATPase_dom"/>
</dbReference>
<evidence type="ECO:0000256" key="2">
    <source>
        <dbReference type="ARBA" id="ARBA00012438"/>
    </source>
</evidence>
<keyword evidence="12" id="KW-1185">Reference proteome</keyword>
<keyword evidence="9" id="KW-0812">Transmembrane</keyword>
<keyword evidence="3" id="KW-0597">Phosphoprotein</keyword>
<dbReference type="InterPro" id="IPR011712">
    <property type="entry name" value="Sig_transdc_His_kin_sub3_dim/P"/>
</dbReference>
<dbReference type="SMART" id="SM00387">
    <property type="entry name" value="HATPase_c"/>
    <property type="match status" value="1"/>
</dbReference>
<evidence type="ECO:0000256" key="6">
    <source>
        <dbReference type="ARBA" id="ARBA00022777"/>
    </source>
</evidence>
<dbReference type="GO" id="GO:0005524">
    <property type="term" value="F:ATP binding"/>
    <property type="evidence" value="ECO:0007669"/>
    <property type="project" value="UniProtKB-KW"/>
</dbReference>
<dbReference type="Gene3D" id="1.20.5.1930">
    <property type="match status" value="1"/>
</dbReference>
<dbReference type="Pfam" id="PF02518">
    <property type="entry name" value="HATPase_c"/>
    <property type="match status" value="1"/>
</dbReference>
<comment type="caution">
    <text evidence="11">The sequence shown here is derived from an EMBL/GenBank/DDBJ whole genome shotgun (WGS) entry which is preliminary data.</text>
</comment>
<reference evidence="11" key="1">
    <citation type="submission" date="2021-01" db="EMBL/GenBank/DDBJ databases">
        <title>Whole genome shotgun sequence of Rugosimonospora africana NBRC 104875.</title>
        <authorList>
            <person name="Komaki H."/>
            <person name="Tamura T."/>
        </authorList>
    </citation>
    <scope>NUCLEOTIDE SEQUENCE</scope>
    <source>
        <strain evidence="11">NBRC 104875</strain>
    </source>
</reference>
<evidence type="ECO:0000256" key="7">
    <source>
        <dbReference type="ARBA" id="ARBA00022840"/>
    </source>
</evidence>
<evidence type="ECO:0000256" key="5">
    <source>
        <dbReference type="ARBA" id="ARBA00022741"/>
    </source>
</evidence>
<accession>A0A8J3R009</accession>
<organism evidence="11 12">
    <name type="scientific">Rugosimonospora africana</name>
    <dbReference type="NCBI Taxonomy" id="556532"/>
    <lineage>
        <taxon>Bacteria</taxon>
        <taxon>Bacillati</taxon>
        <taxon>Actinomycetota</taxon>
        <taxon>Actinomycetes</taxon>
        <taxon>Micromonosporales</taxon>
        <taxon>Micromonosporaceae</taxon>
        <taxon>Rugosimonospora</taxon>
    </lineage>
</organism>
<dbReference type="AlphaFoldDB" id="A0A8J3R009"/>
<dbReference type="InterPro" id="IPR025828">
    <property type="entry name" value="Put_sensor_dom"/>
</dbReference>
<evidence type="ECO:0000256" key="4">
    <source>
        <dbReference type="ARBA" id="ARBA00022679"/>
    </source>
</evidence>
<dbReference type="Pfam" id="PF13796">
    <property type="entry name" value="Sensor"/>
    <property type="match status" value="1"/>
</dbReference>
<dbReference type="PANTHER" id="PTHR24421">
    <property type="entry name" value="NITRATE/NITRITE SENSOR PROTEIN NARX-RELATED"/>
    <property type="match status" value="1"/>
</dbReference>
<feature type="domain" description="Histidine kinase/HSP90-like ATPase" evidence="10">
    <location>
        <begin position="316"/>
        <end position="406"/>
    </location>
</feature>
<dbReference type="EMBL" id="BONZ01000084">
    <property type="protein sequence ID" value="GIH19726.1"/>
    <property type="molecule type" value="Genomic_DNA"/>
</dbReference>
<evidence type="ECO:0000313" key="11">
    <source>
        <dbReference type="EMBL" id="GIH19726.1"/>
    </source>
</evidence>
<dbReference type="Proteomes" id="UP000642748">
    <property type="component" value="Unassembled WGS sequence"/>
</dbReference>
<dbReference type="GO" id="GO:0000155">
    <property type="term" value="F:phosphorelay sensor kinase activity"/>
    <property type="evidence" value="ECO:0007669"/>
    <property type="project" value="InterPro"/>
</dbReference>
<evidence type="ECO:0000256" key="8">
    <source>
        <dbReference type="ARBA" id="ARBA00023012"/>
    </source>
</evidence>
<comment type="catalytic activity">
    <reaction evidence="1">
        <text>ATP + protein L-histidine = ADP + protein N-phospho-L-histidine.</text>
        <dbReference type="EC" id="2.7.13.3"/>
    </reaction>
</comment>
<keyword evidence="5" id="KW-0547">Nucleotide-binding</keyword>
<evidence type="ECO:0000256" key="3">
    <source>
        <dbReference type="ARBA" id="ARBA00022553"/>
    </source>
</evidence>
<dbReference type="InterPro" id="IPR036890">
    <property type="entry name" value="HATPase_C_sf"/>
</dbReference>
<dbReference type="Pfam" id="PF07730">
    <property type="entry name" value="HisKA_3"/>
    <property type="match status" value="1"/>
</dbReference>
<keyword evidence="8" id="KW-0902">Two-component regulatory system</keyword>